<dbReference type="InterPro" id="IPR001584">
    <property type="entry name" value="Integrase_cat-core"/>
</dbReference>
<dbReference type="Gene3D" id="3.30.420.10">
    <property type="entry name" value="Ribonuclease H-like superfamily/Ribonuclease H"/>
    <property type="match status" value="1"/>
</dbReference>
<feature type="domain" description="Integrase catalytic" evidence="2">
    <location>
        <begin position="310"/>
        <end position="425"/>
    </location>
</feature>
<keyword evidence="3" id="KW-0121">Carboxypeptidase</keyword>
<feature type="non-terminal residue" evidence="3">
    <location>
        <position position="1"/>
    </location>
</feature>
<dbReference type="PROSITE" id="PS50994">
    <property type="entry name" value="INTEGRASE"/>
    <property type="match status" value="1"/>
</dbReference>
<organism evidence="3">
    <name type="scientific">Tanacetum cinerariifolium</name>
    <name type="common">Dalmatian daisy</name>
    <name type="synonym">Chrysanthemum cinerariifolium</name>
    <dbReference type="NCBI Taxonomy" id="118510"/>
    <lineage>
        <taxon>Eukaryota</taxon>
        <taxon>Viridiplantae</taxon>
        <taxon>Streptophyta</taxon>
        <taxon>Embryophyta</taxon>
        <taxon>Tracheophyta</taxon>
        <taxon>Spermatophyta</taxon>
        <taxon>Magnoliopsida</taxon>
        <taxon>eudicotyledons</taxon>
        <taxon>Gunneridae</taxon>
        <taxon>Pentapetalae</taxon>
        <taxon>asterids</taxon>
        <taxon>campanulids</taxon>
        <taxon>Asterales</taxon>
        <taxon>Asteraceae</taxon>
        <taxon>Asteroideae</taxon>
        <taxon>Anthemideae</taxon>
        <taxon>Anthemidinae</taxon>
        <taxon>Tanacetum</taxon>
    </lineage>
</organism>
<dbReference type="GO" id="GO:0019748">
    <property type="term" value="P:secondary metabolic process"/>
    <property type="evidence" value="ECO:0007669"/>
    <property type="project" value="TreeGrafter"/>
</dbReference>
<dbReference type="GO" id="GO:0015074">
    <property type="term" value="P:DNA integration"/>
    <property type="evidence" value="ECO:0007669"/>
    <property type="project" value="InterPro"/>
</dbReference>
<keyword evidence="3" id="KW-0645">Protease</keyword>
<dbReference type="SUPFAM" id="SSF53098">
    <property type="entry name" value="Ribonuclease H-like"/>
    <property type="match status" value="1"/>
</dbReference>
<dbReference type="Pfam" id="PF00450">
    <property type="entry name" value="Peptidase_S10"/>
    <property type="match status" value="1"/>
</dbReference>
<keyword evidence="3" id="KW-0378">Hydrolase</keyword>
<gene>
    <name evidence="3" type="ORF">Tci_441372</name>
</gene>
<proteinExistence type="inferred from homology"/>
<dbReference type="GO" id="GO:0016747">
    <property type="term" value="F:acyltransferase activity, transferring groups other than amino-acyl groups"/>
    <property type="evidence" value="ECO:0007669"/>
    <property type="project" value="TreeGrafter"/>
</dbReference>
<accession>A0A699HS07</accession>
<dbReference type="GO" id="GO:0003676">
    <property type="term" value="F:nucleic acid binding"/>
    <property type="evidence" value="ECO:0007669"/>
    <property type="project" value="InterPro"/>
</dbReference>
<sequence>VGENEDVQHFYYFVESESNPKDDPLMLWLTGGESCSSLSGLLFEIGPMEFAAVPYNGSFPNLKLRQYSWTQWLDSHPEFVSNPFYIGGDSYSGIPLSIITQLISNGNEDGNEPYINLKSNIERIRVKDIVKEVKDYLKTYSSVVMDISWVDTMPATTDPINTTNTTNMSQSVVDENISQLFDSKGMSHVTNVPAFDKEDFTSWKVSKVTLDQLLSEQVSGNTVKAFGRKGRRKDKISSKEVVFTKADESSSMLAPKITSDLDSECDSQEPLPPLPKLIEVAPSGTSKSLISLSELTLNMADLTLDTLEAKKTRPSVKLSHAYVINKKQRNLLLVLNRALIKRLTHPLSNISYFDGREKSEAANCIMSFIKKMENLNEVRIKELRRDNGTEFKNYKLEEFCDEKGISHNFSSPCTPEQNGVVEKRN</sequence>
<dbReference type="EMBL" id="BKCJ010200893">
    <property type="protein sequence ID" value="GEY69398.1"/>
    <property type="molecule type" value="Genomic_DNA"/>
</dbReference>
<dbReference type="InterPro" id="IPR036397">
    <property type="entry name" value="RNaseH_sf"/>
</dbReference>
<reference evidence="3" key="1">
    <citation type="journal article" date="2019" name="Sci. Rep.">
        <title>Draft genome of Tanacetum cinerariifolium, the natural source of mosquito coil.</title>
        <authorList>
            <person name="Yamashiro T."/>
            <person name="Shiraishi A."/>
            <person name="Satake H."/>
            <person name="Nakayama K."/>
        </authorList>
    </citation>
    <scope>NUCLEOTIDE SEQUENCE</scope>
</reference>
<dbReference type="InterPro" id="IPR001563">
    <property type="entry name" value="Peptidase_S10"/>
</dbReference>
<dbReference type="PANTHER" id="PTHR11802">
    <property type="entry name" value="SERINE PROTEASE FAMILY S10 SERINE CARBOXYPEPTIDASE"/>
    <property type="match status" value="1"/>
</dbReference>
<dbReference type="GO" id="GO:0004185">
    <property type="term" value="F:serine-type carboxypeptidase activity"/>
    <property type="evidence" value="ECO:0007669"/>
    <property type="project" value="InterPro"/>
</dbReference>
<comment type="caution">
    <text evidence="3">The sequence shown here is derived from an EMBL/GenBank/DDBJ whole genome shotgun (WGS) entry which is preliminary data.</text>
</comment>
<dbReference type="InterPro" id="IPR029058">
    <property type="entry name" value="AB_hydrolase_fold"/>
</dbReference>
<evidence type="ECO:0000313" key="3">
    <source>
        <dbReference type="EMBL" id="GEY69398.1"/>
    </source>
</evidence>
<dbReference type="Gene3D" id="3.40.50.1820">
    <property type="entry name" value="alpha/beta hydrolase"/>
    <property type="match status" value="2"/>
</dbReference>
<evidence type="ECO:0000259" key="2">
    <source>
        <dbReference type="PROSITE" id="PS50994"/>
    </source>
</evidence>
<dbReference type="PANTHER" id="PTHR11802:SF29">
    <property type="entry name" value="SERINE CARBOXYPEPTIDASE-LIKE 19"/>
    <property type="match status" value="1"/>
</dbReference>
<protein>
    <submittedName>
        <fullName evidence="3">Serine carboxypeptidase-like 13</fullName>
    </submittedName>
</protein>
<dbReference type="AlphaFoldDB" id="A0A699HS07"/>
<comment type="similarity">
    <text evidence="1">Belongs to the peptidase S10 family.</text>
</comment>
<dbReference type="SUPFAM" id="SSF53474">
    <property type="entry name" value="alpha/beta-Hydrolases"/>
    <property type="match status" value="1"/>
</dbReference>
<dbReference type="InterPro" id="IPR012337">
    <property type="entry name" value="RNaseH-like_sf"/>
</dbReference>
<evidence type="ECO:0000256" key="1">
    <source>
        <dbReference type="ARBA" id="ARBA00009431"/>
    </source>
</evidence>
<name>A0A699HS07_TANCI</name>
<dbReference type="GO" id="GO:0006508">
    <property type="term" value="P:proteolysis"/>
    <property type="evidence" value="ECO:0007669"/>
    <property type="project" value="InterPro"/>
</dbReference>